<evidence type="ECO:0000313" key="2">
    <source>
        <dbReference type="EMBL" id="KAL2843477.1"/>
    </source>
</evidence>
<reference evidence="2 3" key="1">
    <citation type="submission" date="2024-07" db="EMBL/GenBank/DDBJ databases">
        <title>Section-level genome sequencing and comparative genomics of Aspergillus sections Usti and Cavernicolus.</title>
        <authorList>
            <consortium name="Lawrence Berkeley National Laboratory"/>
            <person name="Nybo J.L."/>
            <person name="Vesth T.C."/>
            <person name="Theobald S."/>
            <person name="Frisvad J.C."/>
            <person name="Larsen T.O."/>
            <person name="Kjaerboelling I."/>
            <person name="Rothschild-Mancinelli K."/>
            <person name="Lyhne E.K."/>
            <person name="Kogle M.E."/>
            <person name="Barry K."/>
            <person name="Clum A."/>
            <person name="Na H."/>
            <person name="Ledsgaard L."/>
            <person name="Lin J."/>
            <person name="Lipzen A."/>
            <person name="Kuo A."/>
            <person name="Riley R."/>
            <person name="Mondo S."/>
            <person name="Labutti K."/>
            <person name="Haridas S."/>
            <person name="Pangalinan J."/>
            <person name="Salamov A.A."/>
            <person name="Simmons B.A."/>
            <person name="Magnuson J.K."/>
            <person name="Chen J."/>
            <person name="Drula E."/>
            <person name="Henrissat B."/>
            <person name="Wiebenga A."/>
            <person name="Lubbers R.J."/>
            <person name="Gomes A.C."/>
            <person name="Makela M.R."/>
            <person name="Stajich J."/>
            <person name="Grigoriev I.V."/>
            <person name="Mortensen U.H."/>
            <person name="De Vries R.P."/>
            <person name="Baker S.E."/>
            <person name="Andersen M.R."/>
        </authorList>
    </citation>
    <scope>NUCLEOTIDE SEQUENCE [LARGE SCALE GENOMIC DNA]</scope>
    <source>
        <strain evidence="2 3">CBS 123904</strain>
    </source>
</reference>
<sequence length="95" mass="10562">MTFTSTRSKSTLLIPSKRFLSPPRTPTSTTNPLTPSYQPTLQIRSTEDEHGKAQKQRSEQRRVEVDFSAAPQPFLDPGLWEKMKSKKSTGAGVGV</sequence>
<organism evidence="2 3">
    <name type="scientific">Aspergillus pseudoustus</name>
    <dbReference type="NCBI Taxonomy" id="1810923"/>
    <lineage>
        <taxon>Eukaryota</taxon>
        <taxon>Fungi</taxon>
        <taxon>Dikarya</taxon>
        <taxon>Ascomycota</taxon>
        <taxon>Pezizomycotina</taxon>
        <taxon>Eurotiomycetes</taxon>
        <taxon>Eurotiomycetidae</taxon>
        <taxon>Eurotiales</taxon>
        <taxon>Aspergillaceae</taxon>
        <taxon>Aspergillus</taxon>
        <taxon>Aspergillus subgen. Nidulantes</taxon>
    </lineage>
</organism>
<name>A0ABR4JWR3_9EURO</name>
<dbReference type="EMBL" id="JBFXLU010000089">
    <property type="protein sequence ID" value="KAL2843477.1"/>
    <property type="molecule type" value="Genomic_DNA"/>
</dbReference>
<protein>
    <submittedName>
        <fullName evidence="2">Uncharacterized protein</fullName>
    </submittedName>
</protein>
<dbReference type="Proteomes" id="UP001610446">
    <property type="component" value="Unassembled WGS sequence"/>
</dbReference>
<proteinExistence type="predicted"/>
<comment type="caution">
    <text evidence="2">The sequence shown here is derived from an EMBL/GenBank/DDBJ whole genome shotgun (WGS) entry which is preliminary data.</text>
</comment>
<feature type="region of interest" description="Disordered" evidence="1">
    <location>
        <begin position="1"/>
        <end position="95"/>
    </location>
</feature>
<feature type="compositionally biased region" description="Low complexity" evidence="1">
    <location>
        <begin position="26"/>
        <end position="36"/>
    </location>
</feature>
<evidence type="ECO:0000313" key="3">
    <source>
        <dbReference type="Proteomes" id="UP001610446"/>
    </source>
</evidence>
<evidence type="ECO:0000256" key="1">
    <source>
        <dbReference type="SAM" id="MobiDB-lite"/>
    </source>
</evidence>
<gene>
    <name evidence="2" type="ORF">BJY01DRAFT_215620</name>
</gene>
<feature type="compositionally biased region" description="Basic and acidic residues" evidence="1">
    <location>
        <begin position="45"/>
        <end position="65"/>
    </location>
</feature>
<feature type="compositionally biased region" description="Polar residues" evidence="1">
    <location>
        <begin position="1"/>
        <end position="13"/>
    </location>
</feature>
<accession>A0ABR4JWR3</accession>
<keyword evidence="3" id="KW-1185">Reference proteome</keyword>